<feature type="region of interest" description="Disordered" evidence="1">
    <location>
        <begin position="43"/>
        <end position="79"/>
    </location>
</feature>
<organism evidence="2">
    <name type="scientific">uncultured Sphingomonadaceae bacterium</name>
    <dbReference type="NCBI Taxonomy" id="169976"/>
    <lineage>
        <taxon>Bacteria</taxon>
        <taxon>Pseudomonadati</taxon>
        <taxon>Pseudomonadota</taxon>
        <taxon>Alphaproteobacteria</taxon>
        <taxon>Sphingomonadales</taxon>
        <taxon>Sphingomonadaceae</taxon>
        <taxon>environmental samples</taxon>
    </lineage>
</organism>
<feature type="compositionally biased region" description="Gly residues" evidence="1">
    <location>
        <begin position="268"/>
        <end position="288"/>
    </location>
</feature>
<proteinExistence type="predicted"/>
<feature type="compositionally biased region" description="Basic and acidic residues" evidence="1">
    <location>
        <begin position="59"/>
        <end position="72"/>
    </location>
</feature>
<accession>A0A6J4RW50</accession>
<dbReference type="EC" id="2.4.2.28" evidence="2"/>
<feature type="compositionally biased region" description="Low complexity" evidence="1">
    <location>
        <begin position="235"/>
        <end position="249"/>
    </location>
</feature>
<reference evidence="2" key="1">
    <citation type="submission" date="2020-02" db="EMBL/GenBank/DDBJ databases">
        <authorList>
            <person name="Meier V. D."/>
        </authorList>
    </citation>
    <scope>NUCLEOTIDE SEQUENCE</scope>
    <source>
        <strain evidence="2">AVDCRST_MAG39</strain>
    </source>
</reference>
<feature type="compositionally biased region" description="Basic residues" evidence="1">
    <location>
        <begin position="201"/>
        <end position="210"/>
    </location>
</feature>
<evidence type="ECO:0000313" key="2">
    <source>
        <dbReference type="EMBL" id="CAA9483213.1"/>
    </source>
</evidence>
<name>A0A6J4RW50_9SPHN</name>
<keyword evidence="2" id="KW-0328">Glycosyltransferase</keyword>
<protein>
    <submittedName>
        <fullName evidence="2">5'-methylthioadenosine phosphorylase</fullName>
        <ecNumber evidence="2">2.4.2.28</ecNumber>
    </submittedName>
</protein>
<feature type="non-terminal residue" evidence="2">
    <location>
        <position position="1"/>
    </location>
</feature>
<gene>
    <name evidence="2" type="ORF">AVDCRST_MAG39-399</name>
</gene>
<dbReference type="GO" id="GO:0017061">
    <property type="term" value="F:S-methyl-5-thioadenosine phosphorylase activity"/>
    <property type="evidence" value="ECO:0007669"/>
    <property type="project" value="UniProtKB-EC"/>
</dbReference>
<dbReference type="EMBL" id="CADCVW010000012">
    <property type="protein sequence ID" value="CAA9483213.1"/>
    <property type="molecule type" value="Genomic_DNA"/>
</dbReference>
<keyword evidence="2" id="KW-0808">Transferase</keyword>
<evidence type="ECO:0000256" key="1">
    <source>
        <dbReference type="SAM" id="MobiDB-lite"/>
    </source>
</evidence>
<feature type="non-terminal residue" evidence="2">
    <location>
        <position position="288"/>
    </location>
</feature>
<sequence length="288" mass="30618">ELAHRHHRRFRPIRHRNAHGRAVAQGGYALGTALRRAAVRPLGRHGAGVPSPPRARAPHPAERGQRPGERRRAQARGLHGPARHQLGWLAPRGARARPLRRGRSVHRPHDGAAVLLLRDGTRRPRLHGGADLPPPVRLRRCGGGRGGRRGGGERDLSGDGRAAVLHPGGEPDVPRLGRRRDRHDRDARSQARAGSGAPLRAGRHGHRLRLLARGSGVRRGIGGDRPDERQRRGRAAAGGRVRPRAAGGADSVAARHGARPRDHHGGGRARSGAGGEAGRGAGAGDGEL</sequence>
<feature type="region of interest" description="Disordered" evidence="1">
    <location>
        <begin position="120"/>
        <end position="288"/>
    </location>
</feature>
<feature type="compositionally biased region" description="Basic residues" evidence="1">
    <location>
        <begin position="137"/>
        <end position="148"/>
    </location>
</feature>
<feature type="compositionally biased region" description="Basic and acidic residues" evidence="1">
    <location>
        <begin position="221"/>
        <end position="230"/>
    </location>
</feature>
<dbReference type="AlphaFoldDB" id="A0A6J4RW50"/>